<reference evidence="3 4" key="1">
    <citation type="submission" date="2016-07" db="EMBL/GenBank/DDBJ databases">
        <title>Pervasive Adenine N6-methylation of Active Genes in Fungi.</title>
        <authorList>
            <consortium name="DOE Joint Genome Institute"/>
            <person name="Mondo S.J."/>
            <person name="Dannebaum R.O."/>
            <person name="Kuo R.C."/>
            <person name="Labutti K."/>
            <person name="Haridas S."/>
            <person name="Kuo A."/>
            <person name="Salamov A."/>
            <person name="Ahrendt S.R."/>
            <person name="Lipzen A."/>
            <person name="Sullivan W."/>
            <person name="Andreopoulos W.B."/>
            <person name="Clum A."/>
            <person name="Lindquist E."/>
            <person name="Daum C."/>
            <person name="Ramamoorthy G.K."/>
            <person name="Gryganskyi A."/>
            <person name="Culley D."/>
            <person name="Magnuson J.K."/>
            <person name="James T.Y."/>
            <person name="O'Malley M.A."/>
            <person name="Stajich J.E."/>
            <person name="Spatafora J.W."/>
            <person name="Visel A."/>
            <person name="Grigoriev I.V."/>
        </authorList>
    </citation>
    <scope>NUCLEOTIDE SEQUENCE [LARGE SCALE GENOMIC DNA]</scope>
    <source>
        <strain evidence="3 4">62-1032</strain>
    </source>
</reference>
<dbReference type="STRING" id="106004.A0A1Y2G052"/>
<feature type="region of interest" description="Disordered" evidence="1">
    <location>
        <begin position="304"/>
        <end position="326"/>
    </location>
</feature>
<evidence type="ECO:0000313" key="3">
    <source>
        <dbReference type="EMBL" id="ORY88850.1"/>
    </source>
</evidence>
<evidence type="ECO:0000313" key="4">
    <source>
        <dbReference type="Proteomes" id="UP000193467"/>
    </source>
</evidence>
<evidence type="ECO:0000256" key="2">
    <source>
        <dbReference type="SAM" id="SignalP"/>
    </source>
</evidence>
<keyword evidence="2" id="KW-0732">Signal</keyword>
<dbReference type="OrthoDB" id="2530330at2759"/>
<keyword evidence="4" id="KW-1185">Reference proteome</keyword>
<name>A0A1Y2G052_9BASI</name>
<feature type="signal peptide" evidence="2">
    <location>
        <begin position="1"/>
        <end position="24"/>
    </location>
</feature>
<accession>A0A1Y2G052</accession>
<feature type="compositionally biased region" description="Low complexity" evidence="1">
    <location>
        <begin position="130"/>
        <end position="144"/>
    </location>
</feature>
<comment type="caution">
    <text evidence="3">The sequence shown here is derived from an EMBL/GenBank/DDBJ whole genome shotgun (WGS) entry which is preliminary data.</text>
</comment>
<gene>
    <name evidence="3" type="ORF">BCR35DRAFT_350762</name>
</gene>
<dbReference type="AlphaFoldDB" id="A0A1Y2G052"/>
<protein>
    <submittedName>
        <fullName evidence="3">Uncharacterized protein</fullName>
    </submittedName>
</protein>
<feature type="chain" id="PRO_5012937620" evidence="2">
    <location>
        <begin position="25"/>
        <end position="326"/>
    </location>
</feature>
<feature type="region of interest" description="Disordered" evidence="1">
    <location>
        <begin position="118"/>
        <end position="144"/>
    </location>
</feature>
<feature type="region of interest" description="Disordered" evidence="1">
    <location>
        <begin position="271"/>
        <end position="290"/>
    </location>
</feature>
<feature type="compositionally biased region" description="Basic residues" evidence="1">
    <location>
        <begin position="277"/>
        <end position="290"/>
    </location>
</feature>
<organism evidence="3 4">
    <name type="scientific">Leucosporidium creatinivorum</name>
    <dbReference type="NCBI Taxonomy" id="106004"/>
    <lineage>
        <taxon>Eukaryota</taxon>
        <taxon>Fungi</taxon>
        <taxon>Dikarya</taxon>
        <taxon>Basidiomycota</taxon>
        <taxon>Pucciniomycotina</taxon>
        <taxon>Microbotryomycetes</taxon>
        <taxon>Leucosporidiales</taxon>
        <taxon>Leucosporidium</taxon>
    </lineage>
</organism>
<dbReference type="Proteomes" id="UP000193467">
    <property type="component" value="Unassembled WGS sequence"/>
</dbReference>
<evidence type="ECO:0000256" key="1">
    <source>
        <dbReference type="SAM" id="MobiDB-lite"/>
    </source>
</evidence>
<feature type="compositionally biased region" description="Basic residues" evidence="1">
    <location>
        <begin position="304"/>
        <end position="319"/>
    </location>
</feature>
<proteinExistence type="predicted"/>
<dbReference type="EMBL" id="MCGR01000008">
    <property type="protein sequence ID" value="ORY88850.1"/>
    <property type="molecule type" value="Genomic_DNA"/>
</dbReference>
<sequence length="326" mass="35239">MRPSRLSLPLQAVVLSSLAICISAVTVYTEVTEARQYTIEWSTDAYNTTVQACWDWGYSCRDYLSSFSDSNIIYCEIDNPSTTIKVYCGGNTVSKENVYNDFTQNNMRFVQAKLIAGPEDETPQTPPGWTSATSAATKATTTKSATTAKASDTLTPKQIAKQKADAARHAMHAQLQKLADARRAAIKAAKAKAKAIAKKALLAKQKATKAVALAKKEALQAKNRAALAKTAARKKLLAQAAVAKKKALARKAAQKKAQALKKKKAAALKLKQQRQAAKLKKQRQAALKKKAALQKAKVAAKAKAKKAAAAKRAAKKVSPRRLEEMD</sequence>
<dbReference type="InParanoid" id="A0A1Y2G052"/>